<evidence type="ECO:0000259" key="3">
    <source>
        <dbReference type="PROSITE" id="PS50894"/>
    </source>
</evidence>
<protein>
    <submittedName>
        <fullName evidence="4">Hpt domain-containing protein</fullName>
    </submittedName>
</protein>
<gene>
    <name evidence="4" type="ORF">SAMN04488036_104318</name>
</gene>
<dbReference type="InterPro" id="IPR036641">
    <property type="entry name" value="HPT_dom_sf"/>
</dbReference>
<feature type="domain" description="HPt" evidence="3">
    <location>
        <begin position="11"/>
        <end position="107"/>
    </location>
</feature>
<organism evidence="4 5">
    <name type="scientific">Shimia haliotis</name>
    <dbReference type="NCBI Taxonomy" id="1280847"/>
    <lineage>
        <taxon>Bacteria</taxon>
        <taxon>Pseudomonadati</taxon>
        <taxon>Pseudomonadota</taxon>
        <taxon>Alphaproteobacteria</taxon>
        <taxon>Rhodobacterales</taxon>
        <taxon>Roseobacteraceae</taxon>
    </lineage>
</organism>
<keyword evidence="2" id="KW-0597">Phosphoprotein</keyword>
<dbReference type="STRING" id="1280847.SAMN04488036_104318"/>
<dbReference type="OrthoDB" id="7867809at2"/>
<name>A0A1I4EIP4_9RHOB</name>
<dbReference type="RefSeq" id="WP_093324038.1">
    <property type="nucleotide sequence ID" value="NZ_FOSZ01000004.1"/>
</dbReference>
<reference evidence="5" key="1">
    <citation type="submission" date="2016-10" db="EMBL/GenBank/DDBJ databases">
        <authorList>
            <person name="Varghese N."/>
            <person name="Submissions S."/>
        </authorList>
    </citation>
    <scope>NUCLEOTIDE SEQUENCE [LARGE SCALE GENOMIC DNA]</scope>
    <source>
        <strain evidence="5">DSM 28453</strain>
    </source>
</reference>
<dbReference type="Pfam" id="PF01627">
    <property type="entry name" value="Hpt"/>
    <property type="match status" value="1"/>
</dbReference>
<sequence length="107" mass="11637">MINWERVEELRDEIGAEDFDEVVDLFLDEVEEVTERLRTAPDLSSLEADLHFLKGSALNLGFETFSQLCQAGEAASAAGQAATVDVSAVLSAFEESKAIFQQKLAAA</sequence>
<evidence type="ECO:0000256" key="2">
    <source>
        <dbReference type="PROSITE-ProRule" id="PRU00110"/>
    </source>
</evidence>
<dbReference type="Proteomes" id="UP000198851">
    <property type="component" value="Unassembled WGS sequence"/>
</dbReference>
<dbReference type="GO" id="GO:0000160">
    <property type="term" value="P:phosphorelay signal transduction system"/>
    <property type="evidence" value="ECO:0007669"/>
    <property type="project" value="UniProtKB-KW"/>
</dbReference>
<dbReference type="SUPFAM" id="SSF47226">
    <property type="entry name" value="Histidine-containing phosphotransfer domain, HPT domain"/>
    <property type="match status" value="1"/>
</dbReference>
<dbReference type="InterPro" id="IPR008207">
    <property type="entry name" value="Sig_transdc_His_kin_Hpt_dom"/>
</dbReference>
<keyword evidence="1" id="KW-0902">Two-component regulatory system</keyword>
<evidence type="ECO:0000313" key="5">
    <source>
        <dbReference type="Proteomes" id="UP000198851"/>
    </source>
</evidence>
<dbReference type="Gene3D" id="1.20.120.160">
    <property type="entry name" value="HPT domain"/>
    <property type="match status" value="1"/>
</dbReference>
<keyword evidence="5" id="KW-1185">Reference proteome</keyword>
<dbReference type="EMBL" id="FOSZ01000004">
    <property type="protein sequence ID" value="SFL05605.1"/>
    <property type="molecule type" value="Genomic_DNA"/>
</dbReference>
<evidence type="ECO:0000256" key="1">
    <source>
        <dbReference type="ARBA" id="ARBA00023012"/>
    </source>
</evidence>
<dbReference type="AlphaFoldDB" id="A0A1I4EIP4"/>
<evidence type="ECO:0000313" key="4">
    <source>
        <dbReference type="EMBL" id="SFL05605.1"/>
    </source>
</evidence>
<dbReference type="PROSITE" id="PS50894">
    <property type="entry name" value="HPT"/>
    <property type="match status" value="1"/>
</dbReference>
<accession>A0A1I4EIP4</accession>
<proteinExistence type="predicted"/>
<dbReference type="GO" id="GO:0004672">
    <property type="term" value="F:protein kinase activity"/>
    <property type="evidence" value="ECO:0007669"/>
    <property type="project" value="UniProtKB-ARBA"/>
</dbReference>
<feature type="modified residue" description="Phosphohistidine" evidence="2">
    <location>
        <position position="51"/>
    </location>
</feature>